<feature type="transmembrane region" description="Helical" evidence="5">
    <location>
        <begin position="39"/>
        <end position="59"/>
    </location>
</feature>
<dbReference type="RefSeq" id="WP_187083682.1">
    <property type="nucleotide sequence ID" value="NZ_JACORU010000009.1"/>
</dbReference>
<dbReference type="AlphaFoldDB" id="A0A923S7J8"/>
<dbReference type="SMART" id="SM00100">
    <property type="entry name" value="cNMP"/>
    <property type="match status" value="1"/>
</dbReference>
<evidence type="ECO:0000256" key="4">
    <source>
        <dbReference type="ARBA" id="ARBA00023136"/>
    </source>
</evidence>
<proteinExistence type="predicted"/>
<comment type="caution">
    <text evidence="7">The sequence shown here is derived from an EMBL/GenBank/DDBJ whole genome shotgun (WGS) entry which is preliminary data.</text>
</comment>
<evidence type="ECO:0000256" key="3">
    <source>
        <dbReference type="ARBA" id="ARBA00022989"/>
    </source>
</evidence>
<comment type="subcellular location">
    <subcellularLocation>
        <location evidence="1">Membrane</location>
        <topology evidence="1">Multi-pass membrane protein</topology>
    </subcellularLocation>
</comment>
<dbReference type="PANTHER" id="PTHR43310">
    <property type="entry name" value="SULFATE TRANSPORTER YBAR-RELATED"/>
    <property type="match status" value="1"/>
</dbReference>
<dbReference type="CDD" id="cd00038">
    <property type="entry name" value="CAP_ED"/>
    <property type="match status" value="1"/>
</dbReference>
<dbReference type="PROSITE" id="PS50042">
    <property type="entry name" value="CNMP_BINDING_3"/>
    <property type="match status" value="1"/>
</dbReference>
<dbReference type="InterPro" id="IPR000595">
    <property type="entry name" value="cNMP-bd_dom"/>
</dbReference>
<dbReference type="GO" id="GO:0016020">
    <property type="term" value="C:membrane"/>
    <property type="evidence" value="ECO:0007669"/>
    <property type="project" value="UniProtKB-SubCell"/>
</dbReference>
<dbReference type="PANTHER" id="PTHR43310:SF1">
    <property type="entry name" value="SULFATE TRANSPORTER YBAR-RELATED"/>
    <property type="match status" value="1"/>
</dbReference>
<evidence type="ECO:0000313" key="8">
    <source>
        <dbReference type="Proteomes" id="UP000596827"/>
    </source>
</evidence>
<gene>
    <name evidence="7" type="ORF">H8R02_22210</name>
</gene>
<dbReference type="EMBL" id="JACORU010000009">
    <property type="protein sequence ID" value="MBC5767197.1"/>
    <property type="molecule type" value="Genomic_DNA"/>
</dbReference>
<feature type="transmembrane region" description="Helical" evidence="5">
    <location>
        <begin position="129"/>
        <end position="150"/>
    </location>
</feature>
<feature type="transmembrane region" description="Helical" evidence="5">
    <location>
        <begin position="326"/>
        <end position="346"/>
    </location>
</feature>
<dbReference type="Gene3D" id="3.30.750.24">
    <property type="entry name" value="STAS domain"/>
    <property type="match status" value="1"/>
</dbReference>
<evidence type="ECO:0000256" key="2">
    <source>
        <dbReference type="ARBA" id="ARBA00022692"/>
    </source>
</evidence>
<dbReference type="InterPro" id="IPR018490">
    <property type="entry name" value="cNMP-bd_dom_sf"/>
</dbReference>
<evidence type="ECO:0000256" key="1">
    <source>
        <dbReference type="ARBA" id="ARBA00004141"/>
    </source>
</evidence>
<name>A0A923S7J8_9BURK</name>
<dbReference type="Pfam" id="PF00916">
    <property type="entry name" value="Sulfate_transp"/>
    <property type="match status" value="1"/>
</dbReference>
<sequence>MATRALAQLSSGLILGLSSVIYAVSYAALMFSGPLARYVGYGIAICLVTAAIGAMYGRFSEEPTLVSGPEANTTSVLAGILAAAVATGGAHASGTLNQALTILLFASVFTSACFLLIERFHLARLVRFIPFQVTAGFLASTGWLMLSGALNIIAGTPLTLQGLRAFIEQPWRPELAASIGLVAILALMHQFTSAALAIPAFVVGVTIAVNIAVRTCDAALCDPSIWFFAAFDQLHWVPPWDLQFDMALLYTLVELLPSFLALAFISTLTILLSMNSLELSYGRDFRLESALRLHGSSNFLTTLLGGYVGAISIARSNLCRNTGGGPFSGFVSAAVCVGVLLGLGSLLAWVPRAALGALLMFMGLTMLRQWLWDVRTSMRRSEWVQVVGILVCVVAFGYVVGFLAGLLAACIFFVVNYSRMPFIALDTTIASVRSTVIRGAAEQARLAELGEHCRVGRFKGFVFFGVASAIYDWYRAGDPQKHTMVLLDFSQARGIDPSALAVLEKIVRNQTALERHLVLVVEPALARKLAGGDSPLVHSFEDFDQAAECAEELILAQAHATGTGVMPSVLLGADAPANATEVFRRYLEPVELKAGDYLFREGQHSDEMYFVEDGSLEVVKATLDGRSLRLCKVRSGAILGEMALYTGQPRSASAVAVEPSTLSRLTREARERLQAEHPAVAGLLDKQVVMGLASNLSRTNTLLRLQVG</sequence>
<evidence type="ECO:0000259" key="6">
    <source>
        <dbReference type="PROSITE" id="PS50042"/>
    </source>
</evidence>
<dbReference type="Gene3D" id="2.60.120.10">
    <property type="entry name" value="Jelly Rolls"/>
    <property type="match status" value="1"/>
</dbReference>
<dbReference type="PROSITE" id="PS00889">
    <property type="entry name" value="CNMP_BINDING_2"/>
    <property type="match status" value="1"/>
</dbReference>
<feature type="transmembrane region" description="Helical" evidence="5">
    <location>
        <begin position="247"/>
        <end position="272"/>
    </location>
</feature>
<protein>
    <submittedName>
        <fullName evidence="7">SLC26A/SulP transporter family protein</fullName>
    </submittedName>
</protein>
<keyword evidence="3 5" id="KW-1133">Transmembrane helix</keyword>
<reference evidence="7" key="1">
    <citation type="submission" date="2020-08" db="EMBL/GenBank/DDBJ databases">
        <title>Ramlibacter sp. GTP1 16S ribosomal RNA gene genome sequencing and assembly.</title>
        <authorList>
            <person name="Kang M."/>
        </authorList>
    </citation>
    <scope>NUCLEOTIDE SEQUENCE</scope>
    <source>
        <strain evidence="7">GTP1</strain>
    </source>
</reference>
<dbReference type="SUPFAM" id="SSF51206">
    <property type="entry name" value="cAMP-binding domain-like"/>
    <property type="match status" value="1"/>
</dbReference>
<dbReference type="InterPro" id="IPR011547">
    <property type="entry name" value="SLC26A/SulP_dom"/>
</dbReference>
<feature type="domain" description="Cyclic nucleotide-binding" evidence="6">
    <location>
        <begin position="587"/>
        <end position="673"/>
    </location>
</feature>
<feature type="transmembrane region" description="Helical" evidence="5">
    <location>
        <begin position="353"/>
        <end position="371"/>
    </location>
</feature>
<keyword evidence="2 5" id="KW-0812">Transmembrane</keyword>
<dbReference type="InterPro" id="IPR036513">
    <property type="entry name" value="STAS_dom_sf"/>
</dbReference>
<feature type="transmembrane region" description="Helical" evidence="5">
    <location>
        <begin position="71"/>
        <end position="92"/>
    </location>
</feature>
<accession>A0A923S7J8</accession>
<keyword evidence="4 5" id="KW-0472">Membrane</keyword>
<dbReference type="InterPro" id="IPR018488">
    <property type="entry name" value="cNMP-bd_CS"/>
</dbReference>
<feature type="transmembrane region" description="Helical" evidence="5">
    <location>
        <begin position="383"/>
        <end position="415"/>
    </location>
</feature>
<evidence type="ECO:0000256" key="5">
    <source>
        <dbReference type="SAM" id="Phobius"/>
    </source>
</evidence>
<organism evidence="7 8">
    <name type="scientific">Ramlibacter albus</name>
    <dbReference type="NCBI Taxonomy" id="2079448"/>
    <lineage>
        <taxon>Bacteria</taxon>
        <taxon>Pseudomonadati</taxon>
        <taxon>Pseudomonadota</taxon>
        <taxon>Betaproteobacteria</taxon>
        <taxon>Burkholderiales</taxon>
        <taxon>Comamonadaceae</taxon>
        <taxon>Ramlibacter</taxon>
    </lineage>
</organism>
<feature type="transmembrane region" description="Helical" evidence="5">
    <location>
        <begin position="293"/>
        <end position="314"/>
    </location>
</feature>
<dbReference type="Proteomes" id="UP000596827">
    <property type="component" value="Unassembled WGS sequence"/>
</dbReference>
<feature type="transmembrane region" description="Helical" evidence="5">
    <location>
        <begin position="194"/>
        <end position="213"/>
    </location>
</feature>
<dbReference type="InterPro" id="IPR014710">
    <property type="entry name" value="RmlC-like_jellyroll"/>
</dbReference>
<dbReference type="InterPro" id="IPR052706">
    <property type="entry name" value="Membrane-Transporter-like"/>
</dbReference>
<feature type="transmembrane region" description="Helical" evidence="5">
    <location>
        <begin position="98"/>
        <end position="117"/>
    </location>
</feature>
<dbReference type="SUPFAM" id="SSF52091">
    <property type="entry name" value="SpoIIaa-like"/>
    <property type="match status" value="1"/>
</dbReference>
<keyword evidence="8" id="KW-1185">Reference proteome</keyword>
<evidence type="ECO:0000313" key="7">
    <source>
        <dbReference type="EMBL" id="MBC5767197.1"/>
    </source>
</evidence>
<dbReference type="Pfam" id="PF00027">
    <property type="entry name" value="cNMP_binding"/>
    <property type="match status" value="1"/>
</dbReference>